<organism evidence="1">
    <name type="scientific">uncultured Caudovirales phage</name>
    <dbReference type="NCBI Taxonomy" id="2100421"/>
    <lineage>
        <taxon>Viruses</taxon>
        <taxon>Duplodnaviria</taxon>
        <taxon>Heunggongvirae</taxon>
        <taxon>Uroviricota</taxon>
        <taxon>Caudoviricetes</taxon>
        <taxon>Peduoviridae</taxon>
        <taxon>Maltschvirus</taxon>
        <taxon>Maltschvirus maltsch</taxon>
    </lineage>
</organism>
<reference evidence="1" key="1">
    <citation type="submission" date="2020-04" db="EMBL/GenBank/DDBJ databases">
        <authorList>
            <person name="Chiriac C."/>
            <person name="Salcher M."/>
            <person name="Ghai R."/>
            <person name="Kavagutti S V."/>
        </authorList>
    </citation>
    <scope>NUCLEOTIDE SEQUENCE</scope>
</reference>
<gene>
    <name evidence="1" type="ORF">UFOVP425_18</name>
</gene>
<accession>A0A6J5M5N6</accession>
<dbReference type="InterPro" id="IPR007499">
    <property type="entry name" value="ERF_bacteria_virus"/>
</dbReference>
<evidence type="ECO:0000313" key="1">
    <source>
        <dbReference type="EMBL" id="CAB4142044.1"/>
    </source>
</evidence>
<proteinExistence type="predicted"/>
<sequence length="204" mass="23169">MARKKHETVDAFEQILDEINPITPTPQENSVVGIYKKLHLAKQEIGKAQKKATNPRFNSNYVDINGALDAIEPILYKHGLLLIQPITDNHVCSVVIDIDSGERLESVLRLPDLQDVQRIGSAITYYRRYSLMSLFCVQTQDDDDGNKASEPQKHEFAWDNPKEILSDERFTNALKAISEGKSSKQFLTNKFALTQDQLKKVNQL</sequence>
<dbReference type="EMBL" id="LR796399">
    <property type="protein sequence ID" value="CAB4142044.1"/>
    <property type="molecule type" value="Genomic_DNA"/>
</dbReference>
<dbReference type="Pfam" id="PF04404">
    <property type="entry name" value="ERF"/>
    <property type="match status" value="1"/>
</dbReference>
<name>A0A6J5M5N6_9CAUD</name>
<protein>
    <submittedName>
        <fullName evidence="1">Essential recombination function protein</fullName>
    </submittedName>
</protein>